<proteinExistence type="predicted"/>
<dbReference type="SMART" id="SM00267">
    <property type="entry name" value="GGDEF"/>
    <property type="match status" value="1"/>
</dbReference>
<gene>
    <name evidence="4" type="ORF">KIH74_05285</name>
</gene>
<name>A0ABS5TB86_9ACTN</name>
<dbReference type="CDD" id="cd01949">
    <property type="entry name" value="GGDEF"/>
    <property type="match status" value="1"/>
</dbReference>
<evidence type="ECO:0000313" key="4">
    <source>
        <dbReference type="EMBL" id="MBT0768325.1"/>
    </source>
</evidence>
<feature type="domain" description="GGDEF" evidence="3">
    <location>
        <begin position="363"/>
        <end position="485"/>
    </location>
</feature>
<organism evidence="4 5">
    <name type="scientific">Kineosporia corallincola</name>
    <dbReference type="NCBI Taxonomy" id="2835133"/>
    <lineage>
        <taxon>Bacteria</taxon>
        <taxon>Bacillati</taxon>
        <taxon>Actinomycetota</taxon>
        <taxon>Actinomycetes</taxon>
        <taxon>Kineosporiales</taxon>
        <taxon>Kineosporiaceae</taxon>
        <taxon>Kineosporia</taxon>
    </lineage>
</organism>
<feature type="transmembrane region" description="Helical" evidence="2">
    <location>
        <begin position="194"/>
        <end position="212"/>
    </location>
</feature>
<dbReference type="Pfam" id="PF00990">
    <property type="entry name" value="GGDEF"/>
    <property type="match status" value="1"/>
</dbReference>
<comment type="caution">
    <text evidence="4">The sequence shown here is derived from an EMBL/GenBank/DDBJ whole genome shotgun (WGS) entry which is preliminary data.</text>
</comment>
<feature type="transmembrane region" description="Helical" evidence="2">
    <location>
        <begin position="12"/>
        <end position="31"/>
    </location>
</feature>
<dbReference type="InterPro" id="IPR043128">
    <property type="entry name" value="Rev_trsase/Diguanyl_cyclase"/>
</dbReference>
<feature type="transmembrane region" description="Helical" evidence="2">
    <location>
        <begin position="103"/>
        <end position="120"/>
    </location>
</feature>
<feature type="transmembrane region" description="Helical" evidence="2">
    <location>
        <begin position="296"/>
        <end position="320"/>
    </location>
</feature>
<feature type="transmembrane region" description="Helical" evidence="2">
    <location>
        <begin position="224"/>
        <end position="245"/>
    </location>
</feature>
<protein>
    <submittedName>
        <fullName evidence="4">GGDEF domain-containing protein</fullName>
    </submittedName>
</protein>
<evidence type="ECO:0000259" key="3">
    <source>
        <dbReference type="PROSITE" id="PS50887"/>
    </source>
</evidence>
<dbReference type="RefSeq" id="WP_214154625.1">
    <property type="nucleotide sequence ID" value="NZ_JAHBAY010000002.1"/>
</dbReference>
<feature type="transmembrane region" description="Helical" evidence="2">
    <location>
        <begin position="168"/>
        <end position="187"/>
    </location>
</feature>
<feature type="transmembrane region" description="Helical" evidence="2">
    <location>
        <begin position="271"/>
        <end position="290"/>
    </location>
</feature>
<feature type="region of interest" description="Disordered" evidence="1">
    <location>
        <begin position="475"/>
        <end position="513"/>
    </location>
</feature>
<dbReference type="SUPFAM" id="SSF55073">
    <property type="entry name" value="Nucleotide cyclase"/>
    <property type="match status" value="1"/>
</dbReference>
<dbReference type="PROSITE" id="PS50887">
    <property type="entry name" value="GGDEF"/>
    <property type="match status" value="1"/>
</dbReference>
<evidence type="ECO:0000256" key="1">
    <source>
        <dbReference type="SAM" id="MobiDB-lite"/>
    </source>
</evidence>
<keyword evidence="5" id="KW-1185">Reference proteome</keyword>
<dbReference type="InterPro" id="IPR000160">
    <property type="entry name" value="GGDEF_dom"/>
</dbReference>
<dbReference type="Proteomes" id="UP001197247">
    <property type="component" value="Unassembled WGS sequence"/>
</dbReference>
<keyword evidence="2" id="KW-0812">Transmembrane</keyword>
<dbReference type="InterPro" id="IPR029787">
    <property type="entry name" value="Nucleotide_cyclase"/>
</dbReference>
<keyword evidence="2" id="KW-1133">Transmembrane helix</keyword>
<evidence type="ECO:0000313" key="5">
    <source>
        <dbReference type="Proteomes" id="UP001197247"/>
    </source>
</evidence>
<reference evidence="4 5" key="1">
    <citation type="submission" date="2021-05" db="EMBL/GenBank/DDBJ databases">
        <title>Kineosporia and Streptomyces sp. nov. two new marine actinobacteria isolated from Coral.</title>
        <authorList>
            <person name="Buangrab K."/>
            <person name="Sutthacheep M."/>
            <person name="Yeemin T."/>
            <person name="Harunari E."/>
            <person name="Igarashi Y."/>
            <person name="Kanchanasin P."/>
            <person name="Tanasupawat S."/>
            <person name="Phongsopitanun W."/>
        </authorList>
    </citation>
    <scope>NUCLEOTIDE SEQUENCE [LARGE SCALE GENOMIC DNA]</scope>
    <source>
        <strain evidence="4 5">J2-2</strain>
    </source>
</reference>
<accession>A0ABS5TB86</accession>
<feature type="transmembrane region" description="Helical" evidence="2">
    <location>
        <begin position="132"/>
        <end position="156"/>
    </location>
</feature>
<dbReference type="EMBL" id="JAHBAY010000002">
    <property type="protein sequence ID" value="MBT0768325.1"/>
    <property type="molecule type" value="Genomic_DNA"/>
</dbReference>
<dbReference type="PANTHER" id="PTHR45138">
    <property type="entry name" value="REGULATORY COMPONENTS OF SENSORY TRANSDUCTION SYSTEM"/>
    <property type="match status" value="1"/>
</dbReference>
<feature type="transmembrane region" description="Helical" evidence="2">
    <location>
        <begin position="43"/>
        <end position="62"/>
    </location>
</feature>
<feature type="transmembrane region" description="Helical" evidence="2">
    <location>
        <begin position="69"/>
        <end position="91"/>
    </location>
</feature>
<dbReference type="Gene3D" id="3.30.70.270">
    <property type="match status" value="1"/>
</dbReference>
<keyword evidence="2" id="KW-0472">Membrane</keyword>
<evidence type="ECO:0000256" key="2">
    <source>
        <dbReference type="SAM" id="Phobius"/>
    </source>
</evidence>
<dbReference type="NCBIfam" id="TIGR00254">
    <property type="entry name" value="GGDEF"/>
    <property type="match status" value="1"/>
</dbReference>
<dbReference type="InterPro" id="IPR050469">
    <property type="entry name" value="Diguanylate_Cyclase"/>
</dbReference>
<sequence length="513" mass="54967">MTWEGTPEHVRRIGLAILGGMATLTVLSLFWEREGSDAMARTYLVSTAVSSLFLLLAVLRVPRPRRGPWLWIMANMALCLTGELVLGYYQLTGDDRWPTPADAFFLTAYLATAIGVLGLNRQRGGRPAFGAVLDALIVAVGVGVLALVFVVLPLAWDTAQPLVARTVGTLYPLLDVMLLFLLLRIFAHGRPGAAVSWVAASMLCTLVADTAQNLVELTSGGNEFAVWMNVVWACAYLFMGFAAAASRRDPGPRPAPDPATTAEAGLTAPRLGLLAFGAGLPSVVVIGRAANGVHDGATWLGLGSLLLLAMVVTRIAGLLAQLRRRSEEMALMARTDPLTGVANRRSWDFDLDRAMGATRTGGGHLLVALLDLDHFKRYNDTQGHQAGDDLLREAAGRWHDALGPHPVIARWGGEEFVALVHCADPEQGRHRLDSLRRVVPHGQTVSLGIARWDGQEDATGLLRRADTALYLAKEQGRDRSVSAPQPAAAPALDTRGPGRLREGMATVRGSAGD</sequence>
<dbReference type="PANTHER" id="PTHR45138:SF9">
    <property type="entry name" value="DIGUANYLATE CYCLASE DGCM-RELATED"/>
    <property type="match status" value="1"/>
</dbReference>